<protein>
    <submittedName>
        <fullName evidence="1">Uncharacterized protein</fullName>
    </submittedName>
</protein>
<dbReference type="EMBL" id="BAIR01000037">
    <property type="protein sequence ID" value="GAE20057.1"/>
    <property type="molecule type" value="Genomic_DNA"/>
</dbReference>
<dbReference type="AlphaFoldDB" id="W4PJV4"/>
<gene>
    <name evidence="1" type="ORF">JCM6294_3196</name>
</gene>
<accession>W4PJV4</accession>
<reference evidence="2" key="1">
    <citation type="journal article" date="2014" name="Genome">
        <title>Draft Genome Sequences of Three Strains of Bacteroides pyogenes Isolated from a Cat and Swine.</title>
        <authorList>
            <person name="Sakamoto M."/>
            <person name="Oshima K."/>
            <person name="Suda W."/>
            <person name="Kitamura K."/>
            <person name="Iida T."/>
            <person name="Hattori M."/>
            <person name="Ohkuma M."/>
        </authorList>
    </citation>
    <scope>NUCLEOTIDE SEQUENCE [LARGE SCALE GENOMIC DNA]</scope>
    <source>
        <strain evidence="2">JCM 6294</strain>
    </source>
</reference>
<proteinExistence type="predicted"/>
<sequence>MCTWQTLQQTRKTQEETTTENCSCTWQTLQQTRKTWEAKTGFSPPEQGSMSGKYASAVTDIYACRGVHIYSLR</sequence>
<dbReference type="Proteomes" id="UP000018842">
    <property type="component" value="Unassembled WGS sequence"/>
</dbReference>
<comment type="caution">
    <text evidence="1">The sequence shown here is derived from an EMBL/GenBank/DDBJ whole genome shotgun (WGS) entry which is preliminary data.</text>
</comment>
<evidence type="ECO:0000313" key="2">
    <source>
        <dbReference type="Proteomes" id="UP000018842"/>
    </source>
</evidence>
<evidence type="ECO:0000313" key="1">
    <source>
        <dbReference type="EMBL" id="GAE20057.1"/>
    </source>
</evidence>
<organism evidence="1 2">
    <name type="scientific">Bacteroides pyogenes DSM 20611 = JCM 6294</name>
    <dbReference type="NCBI Taxonomy" id="1121100"/>
    <lineage>
        <taxon>Bacteria</taxon>
        <taxon>Pseudomonadati</taxon>
        <taxon>Bacteroidota</taxon>
        <taxon>Bacteroidia</taxon>
        <taxon>Bacteroidales</taxon>
        <taxon>Bacteroidaceae</taxon>
        <taxon>Bacteroides</taxon>
    </lineage>
</organism>
<name>W4PJV4_9BACE</name>